<evidence type="ECO:0000256" key="1">
    <source>
        <dbReference type="SAM" id="Phobius"/>
    </source>
</evidence>
<reference evidence="3" key="1">
    <citation type="submission" date="2016-10" db="EMBL/GenBank/DDBJ databases">
        <authorList>
            <person name="Varghese N."/>
            <person name="Submissions S."/>
        </authorList>
    </citation>
    <scope>NUCLEOTIDE SEQUENCE [LARGE SCALE GENOMIC DNA]</scope>
    <source>
        <strain evidence="3">CGMCC 1.8895</strain>
    </source>
</reference>
<feature type="transmembrane region" description="Helical" evidence="1">
    <location>
        <begin position="125"/>
        <end position="145"/>
    </location>
</feature>
<gene>
    <name evidence="2" type="ORF">SAMN05216216_11725</name>
</gene>
<evidence type="ECO:0000313" key="3">
    <source>
        <dbReference type="Proteomes" id="UP000199008"/>
    </source>
</evidence>
<feature type="transmembrane region" description="Helical" evidence="1">
    <location>
        <begin position="16"/>
        <end position="36"/>
    </location>
</feature>
<keyword evidence="1" id="KW-0812">Transmembrane</keyword>
<evidence type="ECO:0000313" key="2">
    <source>
        <dbReference type="EMBL" id="SDK99659.1"/>
    </source>
</evidence>
<accession>A0A1G9GG43</accession>
<feature type="transmembrane region" description="Helical" evidence="1">
    <location>
        <begin position="99"/>
        <end position="119"/>
    </location>
</feature>
<sequence length="232" mass="25875">MGHKVIAVFKMNAKEILLNMSMLTSVLLPLLMTLMFRQIDTVEGQTVPFIVINVIIGITFASALGAVLMGLLAEENEYGTMDHMITSKKDMAANMMGKALLLFVITFVILGINLIIVGYTEVMSLGGVPAMMLLWLFFFFLSAGFGMLSNSVASSSLFIMIILFVFAMAPYIELLIQDETNMVRQFFELTPVYQVKFIEEGALAVPHLILIVWLIISFIFFMVIFGRKAKSL</sequence>
<dbReference type="RefSeq" id="WP_092986917.1">
    <property type="nucleotide sequence ID" value="NZ_FNFY01000017.1"/>
</dbReference>
<dbReference type="Proteomes" id="UP000199008">
    <property type="component" value="Unassembled WGS sequence"/>
</dbReference>
<keyword evidence="3" id="KW-1185">Reference proteome</keyword>
<feature type="transmembrane region" description="Helical" evidence="1">
    <location>
        <begin position="204"/>
        <end position="225"/>
    </location>
</feature>
<dbReference type="EMBL" id="FNFY01000017">
    <property type="protein sequence ID" value="SDK99659.1"/>
    <property type="molecule type" value="Genomic_DNA"/>
</dbReference>
<dbReference type="AlphaFoldDB" id="A0A1G9GG43"/>
<keyword evidence="1" id="KW-1133">Transmembrane helix</keyword>
<feature type="transmembrane region" description="Helical" evidence="1">
    <location>
        <begin position="157"/>
        <end position="176"/>
    </location>
</feature>
<dbReference type="OrthoDB" id="3182222at2"/>
<feature type="transmembrane region" description="Helical" evidence="1">
    <location>
        <begin position="48"/>
        <end position="73"/>
    </location>
</feature>
<name>A0A1G9GG43_9BACL</name>
<organism evidence="2 3">
    <name type="scientific">Lacicoccus qingdaonensis</name>
    <dbReference type="NCBI Taxonomy" id="576118"/>
    <lineage>
        <taxon>Bacteria</taxon>
        <taxon>Bacillati</taxon>
        <taxon>Bacillota</taxon>
        <taxon>Bacilli</taxon>
        <taxon>Bacillales</taxon>
        <taxon>Salinicoccaceae</taxon>
        <taxon>Lacicoccus</taxon>
    </lineage>
</organism>
<keyword evidence="1" id="KW-0472">Membrane</keyword>
<protein>
    <submittedName>
        <fullName evidence="2">ABC-2 type transport system permease protein</fullName>
    </submittedName>
</protein>
<proteinExistence type="predicted"/>
<dbReference type="STRING" id="576118.SAMN05216216_11725"/>